<evidence type="ECO:0000256" key="1">
    <source>
        <dbReference type="ARBA" id="ARBA00006718"/>
    </source>
</evidence>
<comment type="caution">
    <text evidence="3">The sequence shown here is derived from an EMBL/GenBank/DDBJ whole genome shotgun (WGS) entry which is preliminary data.</text>
</comment>
<dbReference type="InterPro" id="IPR035903">
    <property type="entry name" value="HesB-like_dom_sf"/>
</dbReference>
<feature type="domain" description="Core" evidence="2">
    <location>
        <begin position="1"/>
        <end position="92"/>
    </location>
</feature>
<gene>
    <name evidence="3" type="ORF">ACFOU2_22265</name>
</gene>
<proteinExistence type="inferred from homology"/>
<keyword evidence="4" id="KW-1185">Reference proteome</keyword>
<protein>
    <submittedName>
        <fullName evidence="3">HesB/YadR/YfhF family protein</fullName>
    </submittedName>
</protein>
<evidence type="ECO:0000313" key="3">
    <source>
        <dbReference type="EMBL" id="MFC3886054.1"/>
    </source>
</evidence>
<dbReference type="SUPFAM" id="SSF89360">
    <property type="entry name" value="HesB-like domain"/>
    <property type="match status" value="1"/>
</dbReference>
<dbReference type="InterPro" id="IPR008326">
    <property type="entry name" value="PdhI-like"/>
</dbReference>
<dbReference type="InterPro" id="IPR000361">
    <property type="entry name" value="ATAP_core_dom"/>
</dbReference>
<dbReference type="EMBL" id="JBHRZT010000072">
    <property type="protein sequence ID" value="MFC3886054.1"/>
    <property type="molecule type" value="Genomic_DNA"/>
</dbReference>
<dbReference type="PIRSF" id="PIRSF034852">
    <property type="entry name" value="UCP034852"/>
    <property type="match status" value="1"/>
</dbReference>
<dbReference type="Pfam" id="PF01521">
    <property type="entry name" value="Fe-S_biosyn"/>
    <property type="match status" value="1"/>
</dbReference>
<reference evidence="4" key="1">
    <citation type="journal article" date="2019" name="Int. J. Syst. Evol. Microbiol.">
        <title>The Global Catalogue of Microorganisms (GCM) 10K type strain sequencing project: providing services to taxonomists for standard genome sequencing and annotation.</title>
        <authorList>
            <consortium name="The Broad Institute Genomics Platform"/>
            <consortium name="The Broad Institute Genome Sequencing Center for Infectious Disease"/>
            <person name="Wu L."/>
            <person name="Ma J."/>
        </authorList>
    </citation>
    <scope>NUCLEOTIDE SEQUENCE [LARGE SCALE GENOMIC DNA]</scope>
    <source>
        <strain evidence="4">CCUG 61889</strain>
    </source>
</reference>
<organism evidence="3 4">
    <name type="scientific">Bacillus songklensis</name>
    <dbReference type="NCBI Taxonomy" id="1069116"/>
    <lineage>
        <taxon>Bacteria</taxon>
        <taxon>Bacillati</taxon>
        <taxon>Bacillota</taxon>
        <taxon>Bacilli</taxon>
        <taxon>Bacillales</taxon>
        <taxon>Bacillaceae</taxon>
        <taxon>Bacillus</taxon>
    </lineage>
</organism>
<name>A0ABV8B9P7_9BACI</name>
<sequence>MNITVTNEAFQWYKDEFDLQSGDKVKFFVRYGGCSTVQKGFSLGVGKQEPVLIGAQAEIEGITFYIEDQDLWYFENRNLVVSFDETKGEPEFSISE</sequence>
<comment type="similarity">
    <text evidence="1">Belongs to the HesB/IscA family.</text>
</comment>
<dbReference type="Proteomes" id="UP001595752">
    <property type="component" value="Unassembled WGS sequence"/>
</dbReference>
<accession>A0ABV8B9P7</accession>
<evidence type="ECO:0000313" key="4">
    <source>
        <dbReference type="Proteomes" id="UP001595752"/>
    </source>
</evidence>
<evidence type="ECO:0000259" key="2">
    <source>
        <dbReference type="Pfam" id="PF01521"/>
    </source>
</evidence>
<dbReference type="RefSeq" id="WP_377918423.1">
    <property type="nucleotide sequence ID" value="NZ_JBHRZT010000072.1"/>
</dbReference>